<dbReference type="EMBL" id="CASHTH010001456">
    <property type="protein sequence ID" value="CAI8015526.1"/>
    <property type="molecule type" value="Genomic_DNA"/>
</dbReference>
<keyword evidence="2" id="KW-1185">Reference proteome</keyword>
<protein>
    <submittedName>
        <fullName evidence="1">Uncharacterized protein</fullName>
    </submittedName>
</protein>
<comment type="caution">
    <text evidence="1">The sequence shown here is derived from an EMBL/GenBank/DDBJ whole genome shotgun (WGS) entry which is preliminary data.</text>
</comment>
<sequence length="133" mass="14614">MNTLRIALTIEDLIRELEIIDPTETSVGTWSTPEGDMRVSIIHESGHVYAIPGDDEEDGDPSLLFRLPVERMGIEAAIQAVEKHLGSVRLPHMRECDMLGCRNPVPEDQGKSVAPGTYLAVCDYCAPIVATVR</sequence>
<organism evidence="1 2">
    <name type="scientific">Geodia barretti</name>
    <name type="common">Barrett's horny sponge</name>
    <dbReference type="NCBI Taxonomy" id="519541"/>
    <lineage>
        <taxon>Eukaryota</taxon>
        <taxon>Metazoa</taxon>
        <taxon>Porifera</taxon>
        <taxon>Demospongiae</taxon>
        <taxon>Heteroscleromorpha</taxon>
        <taxon>Tetractinellida</taxon>
        <taxon>Astrophorina</taxon>
        <taxon>Geodiidae</taxon>
        <taxon>Geodia</taxon>
    </lineage>
</organism>
<reference evidence="1" key="1">
    <citation type="submission" date="2023-03" db="EMBL/GenBank/DDBJ databases">
        <authorList>
            <person name="Steffen K."/>
            <person name="Cardenas P."/>
        </authorList>
    </citation>
    <scope>NUCLEOTIDE SEQUENCE</scope>
</reference>
<accession>A0AA35RS16</accession>
<dbReference type="Proteomes" id="UP001174909">
    <property type="component" value="Unassembled WGS sequence"/>
</dbReference>
<gene>
    <name evidence="1" type="ORF">GBAR_LOCUS9607</name>
</gene>
<dbReference type="AlphaFoldDB" id="A0AA35RS16"/>
<evidence type="ECO:0000313" key="1">
    <source>
        <dbReference type="EMBL" id="CAI8015526.1"/>
    </source>
</evidence>
<evidence type="ECO:0000313" key="2">
    <source>
        <dbReference type="Proteomes" id="UP001174909"/>
    </source>
</evidence>
<name>A0AA35RS16_GEOBA</name>
<proteinExistence type="predicted"/>